<feature type="chain" id="PRO_5022202984" description="DUF4124 domain-containing protein" evidence="1">
    <location>
        <begin position="28"/>
        <end position="222"/>
    </location>
</feature>
<organism evidence="2 3">
    <name type="scientific">Luteimonas cucumeris</name>
    <dbReference type="NCBI Taxonomy" id="985012"/>
    <lineage>
        <taxon>Bacteria</taxon>
        <taxon>Pseudomonadati</taxon>
        <taxon>Pseudomonadota</taxon>
        <taxon>Gammaproteobacteria</taxon>
        <taxon>Lysobacterales</taxon>
        <taxon>Lysobacteraceae</taxon>
        <taxon>Luteimonas</taxon>
    </lineage>
</organism>
<name>A0A562LF83_9GAMM</name>
<dbReference type="Proteomes" id="UP000315167">
    <property type="component" value="Unassembled WGS sequence"/>
</dbReference>
<comment type="caution">
    <text evidence="2">The sequence shown here is derived from an EMBL/GenBank/DDBJ whole genome shotgun (WGS) entry which is preliminary data.</text>
</comment>
<sequence length="222" mass="24044">MPLPVRARYLMPLLLAVMALWPLQASAQVRRCTGPDGNPVYTDRPCEYIGATARLPRTDIATSGASRGYRGGCARSVRDLVYELTAAFDNHDANRLAGVAHWVGMSTHGAYSQMARLDALAQRTLIDIVPVYPAVHVVVEDAPSANGSATTLPFRLEGHGQDGPDAEAPPMQEAVVQAYPPTAIPNRPPVALRIEQTLANGSTPSRTVFGLQRHLGCWWIRL</sequence>
<protein>
    <recommendedName>
        <fullName evidence="4">DUF4124 domain-containing protein</fullName>
    </recommendedName>
</protein>
<feature type="signal peptide" evidence="1">
    <location>
        <begin position="1"/>
        <end position="27"/>
    </location>
</feature>
<keyword evidence="1" id="KW-0732">Signal</keyword>
<evidence type="ECO:0000313" key="2">
    <source>
        <dbReference type="EMBL" id="TWI06279.1"/>
    </source>
</evidence>
<gene>
    <name evidence="2" type="ORF">IP90_00545</name>
</gene>
<evidence type="ECO:0008006" key="4">
    <source>
        <dbReference type="Google" id="ProtNLM"/>
    </source>
</evidence>
<keyword evidence="3" id="KW-1185">Reference proteome</keyword>
<reference evidence="2 3" key="1">
    <citation type="journal article" date="2015" name="Stand. Genomic Sci.">
        <title>Genomic Encyclopedia of Bacterial and Archaeal Type Strains, Phase III: the genomes of soil and plant-associated and newly described type strains.</title>
        <authorList>
            <person name="Whitman W.B."/>
            <person name="Woyke T."/>
            <person name="Klenk H.P."/>
            <person name="Zhou Y."/>
            <person name="Lilburn T.G."/>
            <person name="Beck B.J."/>
            <person name="De Vos P."/>
            <person name="Vandamme P."/>
            <person name="Eisen J.A."/>
            <person name="Garrity G."/>
            <person name="Hugenholtz P."/>
            <person name="Kyrpides N.C."/>
        </authorList>
    </citation>
    <scope>NUCLEOTIDE SEQUENCE [LARGE SCALE GENOMIC DNA]</scope>
    <source>
        <strain evidence="2 3">CGMCC 1.10821</strain>
    </source>
</reference>
<evidence type="ECO:0000313" key="3">
    <source>
        <dbReference type="Proteomes" id="UP000315167"/>
    </source>
</evidence>
<evidence type="ECO:0000256" key="1">
    <source>
        <dbReference type="SAM" id="SignalP"/>
    </source>
</evidence>
<dbReference type="OrthoDB" id="5956287at2"/>
<proteinExistence type="predicted"/>
<accession>A0A562LF83</accession>
<dbReference type="EMBL" id="VLKN01000001">
    <property type="protein sequence ID" value="TWI06279.1"/>
    <property type="molecule type" value="Genomic_DNA"/>
</dbReference>
<dbReference type="RefSeq" id="WP_144898069.1">
    <property type="nucleotide sequence ID" value="NZ_VLKN01000001.1"/>
</dbReference>
<dbReference type="AlphaFoldDB" id="A0A562LF83"/>